<sequence>MRLSVGTGGCVGRIASGPGEAGRSLRVRETWTGPDRSTSDEEQQNKGAAVTRWFLESIIRLKNTKTALHQLRLHNGPRDVTHSAII</sequence>
<protein>
    <submittedName>
        <fullName evidence="2">Uncharacterized protein</fullName>
    </submittedName>
</protein>
<organism evidence="2 3">
    <name type="scientific">Liparis tanakae</name>
    <name type="common">Tanaka's snailfish</name>
    <dbReference type="NCBI Taxonomy" id="230148"/>
    <lineage>
        <taxon>Eukaryota</taxon>
        <taxon>Metazoa</taxon>
        <taxon>Chordata</taxon>
        <taxon>Craniata</taxon>
        <taxon>Vertebrata</taxon>
        <taxon>Euteleostomi</taxon>
        <taxon>Actinopterygii</taxon>
        <taxon>Neopterygii</taxon>
        <taxon>Teleostei</taxon>
        <taxon>Neoteleostei</taxon>
        <taxon>Acanthomorphata</taxon>
        <taxon>Eupercaria</taxon>
        <taxon>Perciformes</taxon>
        <taxon>Cottioidei</taxon>
        <taxon>Cottales</taxon>
        <taxon>Liparidae</taxon>
        <taxon>Liparis</taxon>
    </lineage>
</organism>
<name>A0A4Z2F6W1_9TELE</name>
<evidence type="ECO:0000313" key="3">
    <source>
        <dbReference type="Proteomes" id="UP000314294"/>
    </source>
</evidence>
<evidence type="ECO:0000313" key="2">
    <source>
        <dbReference type="EMBL" id="TNN36887.1"/>
    </source>
</evidence>
<feature type="region of interest" description="Disordered" evidence="1">
    <location>
        <begin position="1"/>
        <end position="48"/>
    </location>
</feature>
<dbReference type="Proteomes" id="UP000314294">
    <property type="component" value="Unassembled WGS sequence"/>
</dbReference>
<accession>A0A4Z2F6W1</accession>
<feature type="compositionally biased region" description="Gly residues" evidence="1">
    <location>
        <begin position="1"/>
        <end position="11"/>
    </location>
</feature>
<reference evidence="2 3" key="1">
    <citation type="submission" date="2019-03" db="EMBL/GenBank/DDBJ databases">
        <title>First draft genome of Liparis tanakae, snailfish: a comprehensive survey of snailfish specific genes.</title>
        <authorList>
            <person name="Kim W."/>
            <person name="Song I."/>
            <person name="Jeong J.-H."/>
            <person name="Kim D."/>
            <person name="Kim S."/>
            <person name="Ryu S."/>
            <person name="Song J.Y."/>
            <person name="Lee S.K."/>
        </authorList>
    </citation>
    <scope>NUCLEOTIDE SEQUENCE [LARGE SCALE GENOMIC DNA]</scope>
    <source>
        <tissue evidence="2">Muscle</tissue>
    </source>
</reference>
<gene>
    <name evidence="2" type="ORF">EYF80_052953</name>
</gene>
<evidence type="ECO:0000256" key="1">
    <source>
        <dbReference type="SAM" id="MobiDB-lite"/>
    </source>
</evidence>
<keyword evidence="3" id="KW-1185">Reference proteome</keyword>
<dbReference type="AlphaFoldDB" id="A0A4Z2F6W1"/>
<comment type="caution">
    <text evidence="2">The sequence shown here is derived from an EMBL/GenBank/DDBJ whole genome shotgun (WGS) entry which is preliminary data.</text>
</comment>
<dbReference type="EMBL" id="SRLO01001558">
    <property type="protein sequence ID" value="TNN36887.1"/>
    <property type="molecule type" value="Genomic_DNA"/>
</dbReference>
<proteinExistence type="predicted"/>